<keyword evidence="5 9" id="KW-0798">TonB box</keyword>
<keyword evidence="10" id="KW-0732">Signal</keyword>
<dbReference type="OrthoDB" id="9768177at2"/>
<keyword evidence="2 8" id="KW-0813">Transport</keyword>
<name>A0A5C6ZYV2_9FLAO</name>
<proteinExistence type="inferred from homology"/>
<evidence type="ECO:0000256" key="3">
    <source>
        <dbReference type="ARBA" id="ARBA00022452"/>
    </source>
</evidence>
<dbReference type="SUPFAM" id="SSF49464">
    <property type="entry name" value="Carboxypeptidase regulatory domain-like"/>
    <property type="match status" value="1"/>
</dbReference>
<evidence type="ECO:0000313" key="14">
    <source>
        <dbReference type="Proteomes" id="UP000321367"/>
    </source>
</evidence>
<dbReference type="Gene3D" id="2.60.40.1120">
    <property type="entry name" value="Carboxypeptidase-like, regulatory domain"/>
    <property type="match status" value="1"/>
</dbReference>
<protein>
    <submittedName>
        <fullName evidence="13">SusC/RagA family TonB-linked outer membrane protein</fullName>
    </submittedName>
</protein>
<evidence type="ECO:0000313" key="13">
    <source>
        <dbReference type="EMBL" id="TXD95280.1"/>
    </source>
</evidence>
<accession>A0A5C6ZYV2</accession>
<feature type="domain" description="TonB-dependent receptor plug" evidence="12">
    <location>
        <begin position="115"/>
        <end position="240"/>
    </location>
</feature>
<feature type="signal peptide" evidence="10">
    <location>
        <begin position="1"/>
        <end position="23"/>
    </location>
</feature>
<dbReference type="InterPro" id="IPR023997">
    <property type="entry name" value="TonB-dep_OMP_SusC/RagA_CS"/>
</dbReference>
<keyword evidence="4 8" id="KW-0812">Transmembrane</keyword>
<dbReference type="NCBIfam" id="TIGR04057">
    <property type="entry name" value="SusC_RagA_signa"/>
    <property type="match status" value="1"/>
</dbReference>
<evidence type="ECO:0000259" key="12">
    <source>
        <dbReference type="Pfam" id="PF07715"/>
    </source>
</evidence>
<dbReference type="Pfam" id="PF00593">
    <property type="entry name" value="TonB_dep_Rec_b-barrel"/>
    <property type="match status" value="1"/>
</dbReference>
<feature type="domain" description="TonB-dependent receptor-like beta-barrel" evidence="11">
    <location>
        <begin position="498"/>
        <end position="917"/>
    </location>
</feature>
<evidence type="ECO:0000259" key="11">
    <source>
        <dbReference type="Pfam" id="PF00593"/>
    </source>
</evidence>
<comment type="similarity">
    <text evidence="8 9">Belongs to the TonB-dependent receptor family.</text>
</comment>
<dbReference type="InterPro" id="IPR036942">
    <property type="entry name" value="Beta-barrel_TonB_sf"/>
</dbReference>
<dbReference type="InterPro" id="IPR008969">
    <property type="entry name" value="CarboxyPept-like_regulatory"/>
</dbReference>
<evidence type="ECO:0000256" key="1">
    <source>
        <dbReference type="ARBA" id="ARBA00004571"/>
    </source>
</evidence>
<evidence type="ECO:0000256" key="7">
    <source>
        <dbReference type="ARBA" id="ARBA00023237"/>
    </source>
</evidence>
<dbReference type="AlphaFoldDB" id="A0A5C6ZYV2"/>
<evidence type="ECO:0000256" key="5">
    <source>
        <dbReference type="ARBA" id="ARBA00023077"/>
    </source>
</evidence>
<dbReference type="SUPFAM" id="SSF56935">
    <property type="entry name" value="Porins"/>
    <property type="match status" value="1"/>
</dbReference>
<evidence type="ECO:0000256" key="4">
    <source>
        <dbReference type="ARBA" id="ARBA00022692"/>
    </source>
</evidence>
<dbReference type="EMBL" id="VORY01000002">
    <property type="protein sequence ID" value="TXD95280.1"/>
    <property type="molecule type" value="Genomic_DNA"/>
</dbReference>
<dbReference type="Gene3D" id="2.40.170.20">
    <property type="entry name" value="TonB-dependent receptor, beta-barrel domain"/>
    <property type="match status" value="1"/>
</dbReference>
<evidence type="ECO:0000256" key="10">
    <source>
        <dbReference type="SAM" id="SignalP"/>
    </source>
</evidence>
<dbReference type="Proteomes" id="UP000321367">
    <property type="component" value="Unassembled WGS sequence"/>
</dbReference>
<keyword evidence="6 8" id="KW-0472">Membrane</keyword>
<evidence type="ECO:0000256" key="8">
    <source>
        <dbReference type="PROSITE-ProRule" id="PRU01360"/>
    </source>
</evidence>
<feature type="chain" id="PRO_5022660548" evidence="10">
    <location>
        <begin position="24"/>
        <end position="1043"/>
    </location>
</feature>
<dbReference type="FunFam" id="2.60.40.1120:FF:000003">
    <property type="entry name" value="Outer membrane protein Omp121"/>
    <property type="match status" value="1"/>
</dbReference>
<dbReference type="InterPro" id="IPR012910">
    <property type="entry name" value="Plug_dom"/>
</dbReference>
<dbReference type="GO" id="GO:0009279">
    <property type="term" value="C:cell outer membrane"/>
    <property type="evidence" value="ECO:0007669"/>
    <property type="project" value="UniProtKB-SubCell"/>
</dbReference>
<keyword evidence="3 8" id="KW-1134">Transmembrane beta strand</keyword>
<dbReference type="Gene3D" id="2.170.130.10">
    <property type="entry name" value="TonB-dependent receptor, plug domain"/>
    <property type="match status" value="1"/>
</dbReference>
<keyword evidence="7 8" id="KW-0998">Cell outer membrane</keyword>
<organism evidence="13 14">
    <name type="scientific">Gillisia hiemivivida</name>
    <dbReference type="NCBI Taxonomy" id="291190"/>
    <lineage>
        <taxon>Bacteria</taxon>
        <taxon>Pseudomonadati</taxon>
        <taxon>Bacteroidota</taxon>
        <taxon>Flavobacteriia</taxon>
        <taxon>Flavobacteriales</taxon>
        <taxon>Flavobacteriaceae</taxon>
        <taxon>Gillisia</taxon>
    </lineage>
</organism>
<comment type="caution">
    <text evidence="13">The sequence shown here is derived from an EMBL/GenBank/DDBJ whole genome shotgun (WGS) entry which is preliminary data.</text>
</comment>
<evidence type="ECO:0000256" key="9">
    <source>
        <dbReference type="RuleBase" id="RU003357"/>
    </source>
</evidence>
<evidence type="ECO:0000256" key="6">
    <source>
        <dbReference type="ARBA" id="ARBA00023136"/>
    </source>
</evidence>
<dbReference type="InterPro" id="IPR037066">
    <property type="entry name" value="Plug_dom_sf"/>
</dbReference>
<keyword evidence="14" id="KW-1185">Reference proteome</keyword>
<dbReference type="Pfam" id="PF13715">
    <property type="entry name" value="CarbopepD_reg_2"/>
    <property type="match status" value="1"/>
</dbReference>
<dbReference type="InterPro" id="IPR000531">
    <property type="entry name" value="Beta-barrel_TonB"/>
</dbReference>
<dbReference type="InterPro" id="IPR023996">
    <property type="entry name" value="TonB-dep_OMP_SusC/RagA"/>
</dbReference>
<dbReference type="RefSeq" id="WP_146929752.1">
    <property type="nucleotide sequence ID" value="NZ_CBCSHZ010000001.1"/>
</dbReference>
<dbReference type="PROSITE" id="PS52016">
    <property type="entry name" value="TONB_DEPENDENT_REC_3"/>
    <property type="match status" value="1"/>
</dbReference>
<dbReference type="InterPro" id="IPR039426">
    <property type="entry name" value="TonB-dep_rcpt-like"/>
</dbReference>
<reference evidence="13 14" key="1">
    <citation type="submission" date="2019-08" db="EMBL/GenBank/DDBJ databases">
        <title>Genome sequence of Gillisia hiemivivida IC154 (type strain).</title>
        <authorList>
            <person name="Bowman J.P."/>
        </authorList>
    </citation>
    <scope>NUCLEOTIDE SEQUENCE [LARGE SCALE GENOMIC DNA]</scope>
    <source>
        <strain evidence="13 14">IC154</strain>
    </source>
</reference>
<gene>
    <name evidence="13" type="ORF">ES724_03775</name>
</gene>
<comment type="subcellular location">
    <subcellularLocation>
        <location evidence="1 8">Cell outer membrane</location>
        <topology evidence="1 8">Multi-pass membrane protein</topology>
    </subcellularLocation>
</comment>
<dbReference type="NCBIfam" id="TIGR04056">
    <property type="entry name" value="OMP_RagA_SusC"/>
    <property type="match status" value="1"/>
</dbReference>
<sequence length="1043" mass="111342">MKKITFRSFLFAVAFLCFSMVNAQQTVSGTVTDESGPMPGATVAIKGTSTGTTTDFDGNYTINNVPDGGILVFSFIGYETQEIGVNGRSTINVNLAADAAELEEVVLIGYGTTTIKDATGSVASVTSEEFNKGVIASPEQLIQGKTAGVQISETSGAPGAGINVRIRGSNSIRSGNNPLFVVDGVPLSSGSAPSSSVGGIGTAGGQNPLSFLNPNDIESISILKDASATAIYGSRGANGVVIIQTKGGRGASEGRFEFNFSLGVGTPASEYDLLNSAQYLDAIASVGNDPDALDFGFDSDFQEFYTRTSYSENIDLSYSKSYNGGNLRASIAYNDQEGVVKSSSLERLTARVNATQRLFNDKLTLSIQASISKVDQESAPINGEAGSTGDLIGASITQNPTAPIDPTFNPGGNVLNPVSILNSFQGLSEVERFLGNASAEYAFTSELSAKVTLGIEKAETETTSVFGSDVIGLNGVSGIGRGRYDTFNQENSLLEATLNYKKVFDNSVLDVVGGYSYQKFDRNGFGSQGAGFNTTDLRLMATQLRDAFNSVSGAIDGPYTVFGYGNDGTYLNNLLPSFTSGELPGDFDRPIPAYVVDNNFDNFDELQSYFMRANYTLAEKYLFTGTFRADGSSTFGENNRYGYFPSGAVAWQIHKEDFMGDTFSTLKLRLGAGIVGSQEGLGYGRFVQRERAGGRGISNDLNVLPAPGTFIDGDPNPDLKWEETTDYNIGVDFGVNNDRFNGTVNVYRKETNDLLLPRPSAAPSSGSIVFSNLSDGKVINEGVELSLDYDFANTNDFGFSANFNVAYNFNEVRDTKFTIPTGAIRGNGLTNAFAQQLEAGQPLFSYFMAEFTGFDQDGNPTYLDVDGNGIGDPDADKFFVGKDAQADWNAGLSLNARYKNFDLSTYFSGQFDFYVYNATENAFFTKSALLIGKNTIQEAAASNENPASTVAVSTRFLEKGDFVRLSSASLGYNVPLNESSKVNSVRVSVTGQNLFLITDYSGLDPEVSTNTGNLNDSGIPTVGIDYAAYPRPRTISFGLNASF</sequence>
<dbReference type="Pfam" id="PF07715">
    <property type="entry name" value="Plug"/>
    <property type="match status" value="1"/>
</dbReference>
<evidence type="ECO:0000256" key="2">
    <source>
        <dbReference type="ARBA" id="ARBA00022448"/>
    </source>
</evidence>